<protein>
    <submittedName>
        <fullName evidence="2">Uncharacterized protein</fullName>
    </submittedName>
</protein>
<dbReference type="Proteomes" id="UP000011083">
    <property type="component" value="Unassembled WGS sequence"/>
</dbReference>
<feature type="region of interest" description="Disordered" evidence="1">
    <location>
        <begin position="49"/>
        <end position="80"/>
    </location>
</feature>
<dbReference type="EMBL" id="KB007894">
    <property type="protein sequence ID" value="ELR21952.1"/>
    <property type="molecule type" value="Genomic_DNA"/>
</dbReference>
<gene>
    <name evidence="2" type="ORF">ACA1_046720</name>
</gene>
<keyword evidence="3" id="KW-1185">Reference proteome</keyword>
<dbReference type="VEuPathDB" id="AmoebaDB:ACA1_046720"/>
<sequence length="124" mass="14199">MADKEAKERSKPLPMRYADNRRVLDRPDHLSGIRLTGDDLTDTLMEEEREEPHFHTTLLSDRKTDLPDTGLGSGHHKYHNVPATDIDHYVRHPDEDSNKAHLEVVRDATTGAPRLMRKPLNAED</sequence>
<proteinExistence type="predicted"/>
<feature type="compositionally biased region" description="Basic and acidic residues" evidence="1">
    <location>
        <begin position="1"/>
        <end position="11"/>
    </location>
</feature>
<reference evidence="2 3" key="1">
    <citation type="journal article" date="2013" name="Genome Biol.">
        <title>Genome of Acanthamoeba castellanii highlights extensive lateral gene transfer and early evolution of tyrosine kinase signaling.</title>
        <authorList>
            <person name="Clarke M."/>
            <person name="Lohan A.J."/>
            <person name="Liu B."/>
            <person name="Lagkouvardos I."/>
            <person name="Roy S."/>
            <person name="Zafar N."/>
            <person name="Bertelli C."/>
            <person name="Schilde C."/>
            <person name="Kianianmomeni A."/>
            <person name="Burglin T.R."/>
            <person name="Frech C."/>
            <person name="Turcotte B."/>
            <person name="Kopec K.O."/>
            <person name="Synnott J.M."/>
            <person name="Choo C."/>
            <person name="Paponov I."/>
            <person name="Finkler A."/>
            <person name="Soon Heng Tan C."/>
            <person name="Hutchins A.P."/>
            <person name="Weinmeier T."/>
            <person name="Rattei T."/>
            <person name="Chu J.S."/>
            <person name="Gimenez G."/>
            <person name="Irimia M."/>
            <person name="Rigden D.J."/>
            <person name="Fitzpatrick D.A."/>
            <person name="Lorenzo-Morales J."/>
            <person name="Bateman A."/>
            <person name="Chiu C.H."/>
            <person name="Tang P."/>
            <person name="Hegemann P."/>
            <person name="Fromm H."/>
            <person name="Raoult D."/>
            <person name="Greub G."/>
            <person name="Miranda-Saavedra D."/>
            <person name="Chen N."/>
            <person name="Nash P."/>
            <person name="Ginger M.L."/>
            <person name="Horn M."/>
            <person name="Schaap P."/>
            <person name="Caler L."/>
            <person name="Loftus B."/>
        </authorList>
    </citation>
    <scope>NUCLEOTIDE SEQUENCE [LARGE SCALE GENOMIC DNA]</scope>
    <source>
        <strain evidence="2 3">Neff</strain>
    </source>
</reference>
<evidence type="ECO:0000256" key="1">
    <source>
        <dbReference type="SAM" id="MobiDB-lite"/>
    </source>
</evidence>
<feature type="compositionally biased region" description="Basic and acidic residues" evidence="1">
    <location>
        <begin position="50"/>
        <end position="66"/>
    </location>
</feature>
<organism evidence="2 3">
    <name type="scientific">Acanthamoeba castellanii (strain ATCC 30010 / Neff)</name>
    <dbReference type="NCBI Taxonomy" id="1257118"/>
    <lineage>
        <taxon>Eukaryota</taxon>
        <taxon>Amoebozoa</taxon>
        <taxon>Discosea</taxon>
        <taxon>Longamoebia</taxon>
        <taxon>Centramoebida</taxon>
        <taxon>Acanthamoebidae</taxon>
        <taxon>Acanthamoeba</taxon>
    </lineage>
</organism>
<feature type="region of interest" description="Disordered" evidence="1">
    <location>
        <begin position="1"/>
        <end position="24"/>
    </location>
</feature>
<dbReference type="AlphaFoldDB" id="L8H9M6"/>
<dbReference type="RefSeq" id="XP_004347784.1">
    <property type="nucleotide sequence ID" value="XM_004347734.1"/>
</dbReference>
<evidence type="ECO:0000313" key="3">
    <source>
        <dbReference type="Proteomes" id="UP000011083"/>
    </source>
</evidence>
<dbReference type="GeneID" id="14922870"/>
<accession>L8H9M6</accession>
<name>L8H9M6_ACACF</name>
<evidence type="ECO:0000313" key="2">
    <source>
        <dbReference type="EMBL" id="ELR21952.1"/>
    </source>
</evidence>
<dbReference type="KEGG" id="acan:ACA1_046720"/>